<evidence type="ECO:0000256" key="7">
    <source>
        <dbReference type="ARBA" id="ARBA00022801"/>
    </source>
</evidence>
<dbReference type="PANTHER" id="PTHR43344:SF2">
    <property type="entry name" value="PHOSPHOSERINE PHOSPHATASE"/>
    <property type="match status" value="1"/>
</dbReference>
<evidence type="ECO:0000256" key="2">
    <source>
        <dbReference type="ARBA" id="ARBA00005135"/>
    </source>
</evidence>
<organism evidence="13 14">
    <name type="scientific">Tersicoccus solisilvae</name>
    <dbReference type="NCBI Taxonomy" id="1882339"/>
    <lineage>
        <taxon>Bacteria</taxon>
        <taxon>Bacillati</taxon>
        <taxon>Actinomycetota</taxon>
        <taxon>Actinomycetes</taxon>
        <taxon>Micrococcales</taxon>
        <taxon>Micrococcaceae</taxon>
        <taxon>Tersicoccus</taxon>
    </lineage>
</organism>
<keyword evidence="8" id="KW-0460">Magnesium</keyword>
<proteinExistence type="inferred from homology"/>
<evidence type="ECO:0000256" key="10">
    <source>
        <dbReference type="ARBA" id="ARBA00031693"/>
    </source>
</evidence>
<evidence type="ECO:0000256" key="9">
    <source>
        <dbReference type="ARBA" id="ARBA00023299"/>
    </source>
</evidence>
<evidence type="ECO:0000256" key="4">
    <source>
        <dbReference type="ARBA" id="ARBA00012640"/>
    </source>
</evidence>
<name>A0ABQ1NZK2_9MICC</name>
<dbReference type="SFLD" id="SFLDS00003">
    <property type="entry name" value="Haloacid_Dehalogenase"/>
    <property type="match status" value="1"/>
</dbReference>
<evidence type="ECO:0000256" key="5">
    <source>
        <dbReference type="ARBA" id="ARBA00022605"/>
    </source>
</evidence>
<dbReference type="InterPro" id="IPR004469">
    <property type="entry name" value="PSP"/>
</dbReference>
<dbReference type="NCBIfam" id="TIGR00338">
    <property type="entry name" value="serB"/>
    <property type="match status" value="1"/>
</dbReference>
<evidence type="ECO:0000256" key="12">
    <source>
        <dbReference type="ARBA" id="ARBA00048523"/>
    </source>
</evidence>
<comment type="similarity">
    <text evidence="3">Belongs to the HAD-like hydrolase superfamily. SerB family.</text>
</comment>
<evidence type="ECO:0000313" key="14">
    <source>
        <dbReference type="Proteomes" id="UP000597761"/>
    </source>
</evidence>
<keyword evidence="6" id="KW-0479">Metal-binding</keyword>
<dbReference type="NCBIfam" id="TIGR01488">
    <property type="entry name" value="HAD-SF-IB"/>
    <property type="match status" value="1"/>
</dbReference>
<dbReference type="Gene3D" id="3.40.50.1000">
    <property type="entry name" value="HAD superfamily/HAD-like"/>
    <property type="match status" value="1"/>
</dbReference>
<dbReference type="EC" id="3.1.3.3" evidence="4"/>
<keyword evidence="9" id="KW-0718">Serine biosynthesis</keyword>
<dbReference type="Pfam" id="PF12710">
    <property type="entry name" value="HAD"/>
    <property type="match status" value="1"/>
</dbReference>
<evidence type="ECO:0000256" key="6">
    <source>
        <dbReference type="ARBA" id="ARBA00022723"/>
    </source>
</evidence>
<keyword evidence="5" id="KW-0028">Amino-acid biosynthesis</keyword>
<sequence>MPAAYSVIALAPTTPAAAGTGVSPTRPLDAVPLVERAVRDAGIALPEPVTGGRDDDADGPGYAWARWTLGELADAPAAVTMLRSVLRPDPVAQAVPGLDLAVVPDALHDGGRLLLIMDVDSTLIQQEVIEMLAAHAGREAEVAAVTDAAMRGELDFAQSLHARVEALAGLPVRVIEEVVGMVRLSPGAERLVAALLAGGHRVAAVSGGFGQVLSPLAERLGLTHHRANLLGVRDGALTGRVDGTVVDRAVKAASLRAWAAADGVAPDHVIAVGDGANDLDMLAAAGLSVAYNAKPALRHAADAQLNLPRLDAVGALAGLPGF</sequence>
<dbReference type="SFLD" id="SFLDF00029">
    <property type="entry name" value="phosphoserine_phosphatase"/>
    <property type="match status" value="1"/>
</dbReference>
<accession>A0ABQ1NZK2</accession>
<dbReference type="SUPFAM" id="SSF56784">
    <property type="entry name" value="HAD-like"/>
    <property type="match status" value="1"/>
</dbReference>
<evidence type="ECO:0000256" key="3">
    <source>
        <dbReference type="ARBA" id="ARBA00009184"/>
    </source>
</evidence>
<comment type="catalytic activity">
    <reaction evidence="11">
        <text>O-phospho-L-serine + H2O = L-serine + phosphate</text>
        <dbReference type="Rhea" id="RHEA:21208"/>
        <dbReference type="ChEBI" id="CHEBI:15377"/>
        <dbReference type="ChEBI" id="CHEBI:33384"/>
        <dbReference type="ChEBI" id="CHEBI:43474"/>
        <dbReference type="ChEBI" id="CHEBI:57524"/>
        <dbReference type="EC" id="3.1.3.3"/>
    </reaction>
</comment>
<keyword evidence="14" id="KW-1185">Reference proteome</keyword>
<evidence type="ECO:0000256" key="8">
    <source>
        <dbReference type="ARBA" id="ARBA00022842"/>
    </source>
</evidence>
<protein>
    <recommendedName>
        <fullName evidence="4">phosphoserine phosphatase</fullName>
        <ecNumber evidence="4">3.1.3.3</ecNumber>
    </recommendedName>
    <alternativeName>
        <fullName evidence="10">O-phosphoserine phosphohydrolase</fullName>
    </alternativeName>
</protein>
<comment type="pathway">
    <text evidence="2">Amino-acid biosynthesis; L-serine biosynthesis; L-serine from 3-phospho-D-glycerate: step 3/3.</text>
</comment>
<dbReference type="PANTHER" id="PTHR43344">
    <property type="entry name" value="PHOSPHOSERINE PHOSPHATASE"/>
    <property type="match status" value="1"/>
</dbReference>
<evidence type="ECO:0000256" key="1">
    <source>
        <dbReference type="ARBA" id="ARBA00001946"/>
    </source>
</evidence>
<comment type="cofactor">
    <cofactor evidence="1">
        <name>Mg(2+)</name>
        <dbReference type="ChEBI" id="CHEBI:18420"/>
    </cofactor>
</comment>
<reference evidence="14" key="1">
    <citation type="journal article" date="2019" name="Int. J. Syst. Evol. Microbiol.">
        <title>The Global Catalogue of Microorganisms (GCM) 10K type strain sequencing project: providing services to taxonomists for standard genome sequencing and annotation.</title>
        <authorList>
            <consortium name="The Broad Institute Genomics Platform"/>
            <consortium name="The Broad Institute Genome Sequencing Center for Infectious Disease"/>
            <person name="Wu L."/>
            <person name="Ma J."/>
        </authorList>
    </citation>
    <scope>NUCLEOTIDE SEQUENCE [LARGE SCALE GENOMIC DNA]</scope>
    <source>
        <strain evidence="14">CGMCC 1.15480</strain>
    </source>
</reference>
<comment type="caution">
    <text evidence="13">The sequence shown here is derived from an EMBL/GenBank/DDBJ whole genome shotgun (WGS) entry which is preliminary data.</text>
</comment>
<dbReference type="InterPro" id="IPR023214">
    <property type="entry name" value="HAD_sf"/>
</dbReference>
<comment type="catalytic activity">
    <reaction evidence="12">
        <text>O-phospho-D-serine + H2O = D-serine + phosphate</text>
        <dbReference type="Rhea" id="RHEA:24873"/>
        <dbReference type="ChEBI" id="CHEBI:15377"/>
        <dbReference type="ChEBI" id="CHEBI:35247"/>
        <dbReference type="ChEBI" id="CHEBI:43474"/>
        <dbReference type="ChEBI" id="CHEBI:58680"/>
        <dbReference type="EC" id="3.1.3.3"/>
    </reaction>
</comment>
<keyword evidence="7" id="KW-0378">Hydrolase</keyword>
<dbReference type="InterPro" id="IPR050582">
    <property type="entry name" value="HAD-like_SerB"/>
</dbReference>
<evidence type="ECO:0000256" key="11">
    <source>
        <dbReference type="ARBA" id="ARBA00048138"/>
    </source>
</evidence>
<gene>
    <name evidence="13" type="ORF">GCM10011512_14070</name>
</gene>
<evidence type="ECO:0000313" key="13">
    <source>
        <dbReference type="EMBL" id="GGC88299.1"/>
    </source>
</evidence>
<dbReference type="SFLD" id="SFLDG01136">
    <property type="entry name" value="C1.6:_Phosphoserine_Phosphatas"/>
    <property type="match status" value="1"/>
</dbReference>
<dbReference type="SFLD" id="SFLDG01137">
    <property type="entry name" value="C1.6.1:_Phosphoserine_Phosphat"/>
    <property type="match status" value="1"/>
</dbReference>
<dbReference type="EMBL" id="BMJI01000006">
    <property type="protein sequence ID" value="GGC88299.1"/>
    <property type="molecule type" value="Genomic_DNA"/>
</dbReference>
<dbReference type="InterPro" id="IPR036412">
    <property type="entry name" value="HAD-like_sf"/>
</dbReference>
<dbReference type="Proteomes" id="UP000597761">
    <property type="component" value="Unassembled WGS sequence"/>
</dbReference>